<name>A0A023FEK1_AMBCJ</name>
<dbReference type="GO" id="GO:0016787">
    <property type="term" value="F:hydrolase activity"/>
    <property type="evidence" value="ECO:0007669"/>
    <property type="project" value="UniProtKB-KW"/>
</dbReference>
<feature type="domain" description="DDE Tnp4" evidence="8">
    <location>
        <begin position="178"/>
        <end position="329"/>
    </location>
</feature>
<sequence>MLSCGALSALVDVAMELIDSDSDDEIDDMALALAEKLVRMDRNRVPRYYEDVVGSYFDFEFKRLFRLSRDTFCNLAARYEKSQFFPEGHGGRPRISAEKTCLVVLGYLGHQCSMYSLADKFDLSESSVHACTERVLNFLHSISEEVISWPSLQERERIKAGFLSKSAGKGPRNTIGCVDGCHVEINTPTESAPSYFNRKKYPSVILQGICDDRNKFIDVLVGFPGSAHDARVLREGPFYDEAETKCGNDYLLGDSAYPLRPWLLTPYRDTEHNFQVWKKKYNRCHSQQRTAIENTFGLLKQRFRRLYLADSVTIKQCCLVIMGACVLHNMCNAERDFFDELQQIHQPEEVGNDDENDIVD</sequence>
<dbReference type="EMBL" id="GBBK01005178">
    <property type="protein sequence ID" value="JAC19304.1"/>
    <property type="molecule type" value="mRNA"/>
</dbReference>
<proteinExistence type="evidence at transcript level"/>
<protein>
    <submittedName>
        <fullName evidence="9">Putative harbinger</fullName>
    </submittedName>
</protein>
<dbReference type="PANTHER" id="PTHR22930:SF85">
    <property type="entry name" value="GH03217P-RELATED"/>
    <property type="match status" value="1"/>
</dbReference>
<dbReference type="GO" id="GO:0005634">
    <property type="term" value="C:nucleus"/>
    <property type="evidence" value="ECO:0007669"/>
    <property type="project" value="UniProtKB-SubCell"/>
</dbReference>
<evidence type="ECO:0000256" key="2">
    <source>
        <dbReference type="ARBA" id="ARBA00004123"/>
    </source>
</evidence>
<evidence type="ECO:0000259" key="8">
    <source>
        <dbReference type="Pfam" id="PF13359"/>
    </source>
</evidence>
<evidence type="ECO:0000256" key="1">
    <source>
        <dbReference type="ARBA" id="ARBA00001968"/>
    </source>
</evidence>
<comment type="similarity">
    <text evidence="3">Belongs to the HARBI1 family.</text>
</comment>
<evidence type="ECO:0000256" key="6">
    <source>
        <dbReference type="ARBA" id="ARBA00022801"/>
    </source>
</evidence>
<keyword evidence="4" id="KW-0540">Nuclease</keyword>
<dbReference type="InterPro" id="IPR045249">
    <property type="entry name" value="HARBI1-like"/>
</dbReference>
<comment type="cofactor">
    <cofactor evidence="1">
        <name>a divalent metal cation</name>
        <dbReference type="ChEBI" id="CHEBI:60240"/>
    </cofactor>
</comment>
<keyword evidence="7" id="KW-0539">Nucleus</keyword>
<evidence type="ECO:0000256" key="5">
    <source>
        <dbReference type="ARBA" id="ARBA00022723"/>
    </source>
</evidence>
<accession>A0A023FEK1</accession>
<evidence type="ECO:0000256" key="4">
    <source>
        <dbReference type="ARBA" id="ARBA00022722"/>
    </source>
</evidence>
<evidence type="ECO:0000256" key="3">
    <source>
        <dbReference type="ARBA" id="ARBA00006958"/>
    </source>
</evidence>
<dbReference type="InterPro" id="IPR027806">
    <property type="entry name" value="HARBI1_dom"/>
</dbReference>
<reference evidence="9" key="1">
    <citation type="submission" date="2014-03" db="EMBL/GenBank/DDBJ databases">
        <title>The sialotranscriptome of Amblyomma triste, Amblyomma parvum and Amblyomma cajennense ticks, uncovered by 454-based RNA-seq.</title>
        <authorList>
            <person name="Garcia G.R."/>
            <person name="Gardinassi L.G."/>
            <person name="Ribeiro J.M."/>
            <person name="Anatriello E."/>
            <person name="Ferreira B.R."/>
            <person name="Moreira H.N."/>
            <person name="Mafra C."/>
            <person name="Olegario M.M."/>
            <person name="Szabo P.J."/>
            <person name="Miranda-Santos I.K."/>
            <person name="Maruyama S.R."/>
        </authorList>
    </citation>
    <scope>NUCLEOTIDE SEQUENCE</scope>
    <source>
        <strain evidence="9">Uberlandia</strain>
        <tissue evidence="9">Salivary glands</tissue>
    </source>
</reference>
<dbReference type="Pfam" id="PF13359">
    <property type="entry name" value="DDE_Tnp_4"/>
    <property type="match status" value="1"/>
</dbReference>
<dbReference type="GO" id="GO:0046872">
    <property type="term" value="F:metal ion binding"/>
    <property type="evidence" value="ECO:0007669"/>
    <property type="project" value="UniProtKB-KW"/>
</dbReference>
<dbReference type="AlphaFoldDB" id="A0A023FEK1"/>
<evidence type="ECO:0000313" key="9">
    <source>
        <dbReference type="EMBL" id="JAC19304.1"/>
    </source>
</evidence>
<dbReference type="PANTHER" id="PTHR22930">
    <property type="match status" value="1"/>
</dbReference>
<comment type="subcellular location">
    <subcellularLocation>
        <location evidence="2">Nucleus</location>
    </subcellularLocation>
</comment>
<dbReference type="GO" id="GO:0004518">
    <property type="term" value="F:nuclease activity"/>
    <property type="evidence" value="ECO:0007669"/>
    <property type="project" value="UniProtKB-KW"/>
</dbReference>
<keyword evidence="6" id="KW-0378">Hydrolase</keyword>
<keyword evidence="5" id="KW-0479">Metal-binding</keyword>
<evidence type="ECO:0000256" key="7">
    <source>
        <dbReference type="ARBA" id="ARBA00023242"/>
    </source>
</evidence>
<organism evidence="9">
    <name type="scientific">Amblyomma cajennense</name>
    <name type="common">Cayenne tick</name>
    <name type="synonym">Acarus cajennensis</name>
    <dbReference type="NCBI Taxonomy" id="34607"/>
    <lineage>
        <taxon>Eukaryota</taxon>
        <taxon>Metazoa</taxon>
        <taxon>Ecdysozoa</taxon>
        <taxon>Arthropoda</taxon>
        <taxon>Chelicerata</taxon>
        <taxon>Arachnida</taxon>
        <taxon>Acari</taxon>
        <taxon>Parasitiformes</taxon>
        <taxon>Ixodida</taxon>
        <taxon>Ixodoidea</taxon>
        <taxon>Ixodidae</taxon>
        <taxon>Amblyomminae</taxon>
        <taxon>Amblyomma</taxon>
    </lineage>
</organism>